<dbReference type="FunFam" id="3.30.450.60:FF:000008">
    <property type="entry name" value="Coatomer subunit zeta-1 isoform 1"/>
    <property type="match status" value="1"/>
</dbReference>
<keyword evidence="30" id="KW-1185">Reference proteome</keyword>
<comment type="catalytic activity">
    <reaction evidence="19">
        <text>ubiquinone-10 + hydrogen sulfide + sulfite + 2 H(+) = ubiquinol-10 + thiosulfate</text>
        <dbReference type="Rhea" id="RHEA:38359"/>
        <dbReference type="ChEBI" id="CHEBI:15378"/>
        <dbReference type="ChEBI" id="CHEBI:17359"/>
        <dbReference type="ChEBI" id="CHEBI:29919"/>
        <dbReference type="ChEBI" id="CHEBI:33542"/>
        <dbReference type="ChEBI" id="CHEBI:46245"/>
        <dbReference type="ChEBI" id="CHEBI:64183"/>
    </reaction>
    <physiologicalReaction direction="left-to-right" evidence="19">
        <dbReference type="Rhea" id="RHEA:38360"/>
    </physiologicalReaction>
</comment>
<dbReference type="GO" id="GO:0030126">
    <property type="term" value="C:COPI vesicle coat"/>
    <property type="evidence" value="ECO:0007669"/>
    <property type="project" value="UniProtKB-ARBA"/>
</dbReference>
<dbReference type="InterPro" id="IPR023753">
    <property type="entry name" value="FAD/NAD-binding_dom"/>
</dbReference>
<evidence type="ECO:0000256" key="25">
    <source>
        <dbReference type="ARBA" id="ARBA00070160"/>
    </source>
</evidence>
<evidence type="ECO:0000313" key="30">
    <source>
        <dbReference type="Proteomes" id="UP000502823"/>
    </source>
</evidence>
<dbReference type="InterPro" id="IPR022775">
    <property type="entry name" value="AP_mu_sigma_su"/>
</dbReference>
<comment type="catalytic activity">
    <reaction evidence="21">
        <text>a quinone + hydrogen sulfide + glutathione + H(+) = S-sulfanylglutathione + a quinol</text>
        <dbReference type="Rhea" id="RHEA:55156"/>
        <dbReference type="ChEBI" id="CHEBI:15378"/>
        <dbReference type="ChEBI" id="CHEBI:24646"/>
        <dbReference type="ChEBI" id="CHEBI:29919"/>
        <dbReference type="ChEBI" id="CHEBI:57925"/>
        <dbReference type="ChEBI" id="CHEBI:58905"/>
        <dbReference type="ChEBI" id="CHEBI:132124"/>
        <dbReference type="EC" id="1.8.5.8"/>
    </reaction>
    <physiologicalReaction direction="left-to-right" evidence="21">
        <dbReference type="Rhea" id="RHEA:55157"/>
    </physiologicalReaction>
</comment>
<keyword evidence="9" id="KW-0874">Quinone</keyword>
<evidence type="ECO:0000256" key="11">
    <source>
        <dbReference type="ARBA" id="ARBA00022927"/>
    </source>
</evidence>
<keyword evidence="8" id="KW-0285">Flavoprotein</keyword>
<evidence type="ECO:0000256" key="22">
    <source>
        <dbReference type="ARBA" id="ARBA00059167"/>
    </source>
</evidence>
<feature type="domain" description="AP complex mu/sigma subunit" evidence="27">
    <location>
        <begin position="541"/>
        <end position="678"/>
    </location>
</feature>
<dbReference type="GO" id="GO:0000139">
    <property type="term" value="C:Golgi membrane"/>
    <property type="evidence" value="ECO:0007669"/>
    <property type="project" value="UniProtKB-SubCell"/>
</dbReference>
<comment type="caution">
    <text evidence="29">The sequence shown here is derived from an EMBL/GenBank/DDBJ whole genome shotgun (WGS) entry which is preliminary data.</text>
</comment>
<gene>
    <name evidence="29" type="ORF">Cfor_07467</name>
</gene>
<evidence type="ECO:0000256" key="13">
    <source>
        <dbReference type="ARBA" id="ARBA00023002"/>
    </source>
</evidence>
<evidence type="ECO:0000256" key="9">
    <source>
        <dbReference type="ARBA" id="ARBA00022719"/>
    </source>
</evidence>
<dbReference type="InterPro" id="IPR011012">
    <property type="entry name" value="Longin-like_dom_sf"/>
</dbReference>
<evidence type="ECO:0000256" key="24">
    <source>
        <dbReference type="ARBA" id="ARBA00066447"/>
    </source>
</evidence>
<evidence type="ECO:0000256" key="18">
    <source>
        <dbReference type="ARBA" id="ARBA00045555"/>
    </source>
</evidence>
<dbReference type="OrthoDB" id="5376590at2759"/>
<evidence type="ECO:0000256" key="6">
    <source>
        <dbReference type="ARBA" id="ARBA00022448"/>
    </source>
</evidence>
<evidence type="ECO:0000256" key="17">
    <source>
        <dbReference type="ARBA" id="ARBA00023329"/>
    </source>
</evidence>
<reference evidence="30" key="1">
    <citation type="submission" date="2020-01" db="EMBL/GenBank/DDBJ databases">
        <title>Draft genome sequence of the Termite Coptotermes fromosanus.</title>
        <authorList>
            <person name="Itakura S."/>
            <person name="Yosikawa Y."/>
            <person name="Umezawa K."/>
        </authorList>
    </citation>
    <scope>NUCLEOTIDE SEQUENCE [LARGE SCALE GENOMIC DNA]</scope>
</reference>
<dbReference type="Proteomes" id="UP000502823">
    <property type="component" value="Unassembled WGS sequence"/>
</dbReference>
<comment type="function">
    <text evidence="22">Catalyzes the oxidation of hydrogen sulfide with the help of a quinone, such as ubiquinone-10, giving rise to thiosulfate and ultimately to sulfane (molecular sulfur) atoms. Requires an additional electron acceptor; can use sulfite, sulfide or cyanide (in vitro). It is believed the in vivo electron acceptor is glutathione.</text>
</comment>
<evidence type="ECO:0000256" key="26">
    <source>
        <dbReference type="ARBA" id="ARBA00082958"/>
    </source>
</evidence>
<dbReference type="GO" id="GO:0015031">
    <property type="term" value="P:protein transport"/>
    <property type="evidence" value="ECO:0007669"/>
    <property type="project" value="UniProtKB-KW"/>
</dbReference>
<comment type="function">
    <text evidence="18">The coatomer is a cytosolic protein complex that binds to dilysine motifs and reversibly associates with Golgi non-clathrin-coated vesicles, which further mediate biosynthetic protein transport from the ER, via the Golgi up to the trans Golgi network. Coatomer complex is required for budding from Golgi membranes, and is essential for the retrograde Golgi-to-ER transport of dilysine-tagged proteins. The zeta subunit may be involved in regulating the coat assembly and, hence, the rate of biosynthetic protein transport due to its association-dissociation properties with the coatomer complex.</text>
</comment>
<sequence length="692" mass="77462">MNWAELTDSLVPGRDRGNDCKLLVVGGGAGGCSIAAKYATKLGKNKVIIIDPADRHYYQAMFTMIGGGMKKLNQSYKPMEDVLPKDALWLKDTVTEIEPKKNEVITEKGDTVKYDYMVVATGIELDFDKIPGLVEGLKDHRSGVCSNYSPLYVTKTYGCIQRLDGGNAVFTYPNSPVKCAGAPQKIAYITADYLQQCGRRNVKVLYNTALPVIFKAPKYATSLWKVAEKKKVKVNLNVDLVEVRPDKKEAVFKSLSKPDETYVQEYQMLHVCPPQHPTPVIAKNKELSDSTGFLNVHKGTLQHVKYSNIFGIGDCTTLPTSKTAAAVAGQLGVLRRNLSAAMEGKTLTATYDGYTSCPLVTGYGSCIMAEFDYDSNPLETFPFDQGVERRTMFHMKKDVMPQLYFNLMLRDINGMVYVKMEVFQISFPQFLREAEYEKSVHSWWKKNVVFSIVSSKTYCTSCNSVFRMGHFHPRFTCVVYILWYRIGGTHSAPHVTVITMLSHRQRAEPARVTHEDAADGGIVSHFHGVSDLLQEPTLYTVKGMAILDNDGNRILAKYYDKNVFATAKEQKAFEKNLFSKTHRANAEIIMLDGLTCVYRSNVDLFFYVMGSSHENELILMSVLNCLYDAVSQILRKNVEKRVVLENLDIVMLAMDEICDGGIIMEADSSAVVQRVALRTDDIPLGEQTVAQV</sequence>
<evidence type="ECO:0000259" key="28">
    <source>
        <dbReference type="Pfam" id="PF07992"/>
    </source>
</evidence>
<evidence type="ECO:0000256" key="20">
    <source>
        <dbReference type="ARBA" id="ARBA00052810"/>
    </source>
</evidence>
<comment type="similarity">
    <text evidence="23">Belongs to the SQRD family.</text>
</comment>
<dbReference type="GO" id="GO:0005739">
    <property type="term" value="C:mitochondrion"/>
    <property type="evidence" value="ECO:0007669"/>
    <property type="project" value="UniProtKB-SubCell"/>
</dbReference>
<evidence type="ECO:0000256" key="1">
    <source>
        <dbReference type="ARBA" id="ARBA00001974"/>
    </source>
</evidence>
<dbReference type="GO" id="GO:0048038">
    <property type="term" value="F:quinone binding"/>
    <property type="evidence" value="ECO:0007669"/>
    <property type="project" value="UniProtKB-KW"/>
</dbReference>
<dbReference type="FunFam" id="3.50.50.60:FF:000034">
    <property type="entry name" value="sulfide:quinone oxidoreductase, mitochondrial"/>
    <property type="match status" value="1"/>
</dbReference>
<evidence type="ECO:0000256" key="8">
    <source>
        <dbReference type="ARBA" id="ARBA00022630"/>
    </source>
</evidence>
<evidence type="ECO:0000256" key="3">
    <source>
        <dbReference type="ARBA" id="ARBA00004180"/>
    </source>
</evidence>
<dbReference type="Pfam" id="PF01217">
    <property type="entry name" value="Clat_adaptor_s"/>
    <property type="match status" value="1"/>
</dbReference>
<name>A0A6L2PGZ3_COPFO</name>
<keyword evidence="10" id="KW-0274">FAD</keyword>
<keyword evidence="16" id="KW-0472">Membrane</keyword>
<evidence type="ECO:0000256" key="12">
    <source>
        <dbReference type="ARBA" id="ARBA00022946"/>
    </source>
</evidence>
<evidence type="ECO:0000256" key="15">
    <source>
        <dbReference type="ARBA" id="ARBA00023128"/>
    </source>
</evidence>
<dbReference type="Gene3D" id="3.50.50.60">
    <property type="entry name" value="FAD/NAD(P)-binding domain"/>
    <property type="match status" value="2"/>
</dbReference>
<feature type="domain" description="FAD/NAD(P)-binding" evidence="28">
    <location>
        <begin position="21"/>
        <end position="325"/>
    </location>
</feature>
<evidence type="ECO:0000313" key="29">
    <source>
        <dbReference type="EMBL" id="GFG30690.1"/>
    </source>
</evidence>
<keyword evidence="11" id="KW-0653">Protein transport</keyword>
<dbReference type="Gene3D" id="3.30.450.60">
    <property type="match status" value="1"/>
</dbReference>
<evidence type="ECO:0000256" key="16">
    <source>
        <dbReference type="ARBA" id="ARBA00023136"/>
    </source>
</evidence>
<comment type="similarity">
    <text evidence="5">Belongs to the adaptor complexes small subunit family.</text>
</comment>
<dbReference type="EC" id="1.8.5.8" evidence="24"/>
<evidence type="ECO:0000259" key="27">
    <source>
        <dbReference type="Pfam" id="PF01217"/>
    </source>
</evidence>
<dbReference type="EMBL" id="BLKM01007458">
    <property type="protein sequence ID" value="GFG30690.1"/>
    <property type="molecule type" value="Genomic_DNA"/>
</dbReference>
<evidence type="ECO:0000256" key="2">
    <source>
        <dbReference type="ARBA" id="ARBA00004173"/>
    </source>
</evidence>
<evidence type="ECO:0000256" key="19">
    <source>
        <dbReference type="ARBA" id="ARBA00051038"/>
    </source>
</evidence>
<dbReference type="GO" id="GO:0071949">
    <property type="term" value="F:FAD binding"/>
    <property type="evidence" value="ECO:0007669"/>
    <property type="project" value="TreeGrafter"/>
</dbReference>
<dbReference type="CDD" id="cd14829">
    <property type="entry name" value="Zeta-COP"/>
    <property type="match status" value="1"/>
</dbReference>
<accession>A0A6L2PGZ3</accession>
<keyword evidence="17" id="KW-0968">Cytoplasmic vesicle</keyword>
<dbReference type="InterPro" id="IPR036188">
    <property type="entry name" value="FAD/NAD-bd_sf"/>
</dbReference>
<proteinExistence type="inferred from homology"/>
<evidence type="ECO:0000256" key="14">
    <source>
        <dbReference type="ARBA" id="ARBA00023034"/>
    </source>
</evidence>
<evidence type="ECO:0000256" key="4">
    <source>
        <dbReference type="ARBA" id="ARBA00004394"/>
    </source>
</evidence>
<comment type="subcellular location">
    <subcellularLocation>
        <location evidence="3">Cytoplasmic vesicle membrane</location>
        <topology evidence="3">Peripheral membrane protein</topology>
        <orientation evidence="3">Cytoplasmic side</orientation>
    </subcellularLocation>
    <subcellularLocation>
        <location evidence="4">Golgi apparatus membrane</location>
    </subcellularLocation>
    <subcellularLocation>
        <location evidence="2">Mitochondrion</location>
    </subcellularLocation>
</comment>
<organism evidence="29 30">
    <name type="scientific">Coptotermes formosanus</name>
    <name type="common">Formosan subterranean termite</name>
    <dbReference type="NCBI Taxonomy" id="36987"/>
    <lineage>
        <taxon>Eukaryota</taxon>
        <taxon>Metazoa</taxon>
        <taxon>Ecdysozoa</taxon>
        <taxon>Arthropoda</taxon>
        <taxon>Hexapoda</taxon>
        <taxon>Insecta</taxon>
        <taxon>Pterygota</taxon>
        <taxon>Neoptera</taxon>
        <taxon>Polyneoptera</taxon>
        <taxon>Dictyoptera</taxon>
        <taxon>Blattodea</taxon>
        <taxon>Blattoidea</taxon>
        <taxon>Termitoidae</taxon>
        <taxon>Rhinotermitidae</taxon>
        <taxon>Coptotermes</taxon>
    </lineage>
</organism>
<dbReference type="PANTHER" id="PTHR10632:SF2">
    <property type="entry name" value="SULFIDE:QUINONE OXIDOREDUCTASE, MITOCHONDRIAL"/>
    <property type="match status" value="1"/>
</dbReference>
<dbReference type="SUPFAM" id="SSF64356">
    <property type="entry name" value="SNARE-like"/>
    <property type="match status" value="1"/>
</dbReference>
<dbReference type="InterPro" id="IPR015904">
    <property type="entry name" value="Sulphide_quinone_reductase"/>
</dbReference>
<comment type="cofactor">
    <cofactor evidence="1">
        <name>FAD</name>
        <dbReference type="ChEBI" id="CHEBI:57692"/>
    </cofactor>
</comment>
<dbReference type="FunCoup" id="A0A6L2PGZ3">
    <property type="interactions" value="391"/>
</dbReference>
<keyword evidence="15" id="KW-0496">Mitochondrion</keyword>
<dbReference type="SUPFAM" id="SSF51905">
    <property type="entry name" value="FAD/NAD(P)-binding domain"/>
    <property type="match status" value="2"/>
</dbReference>
<dbReference type="Pfam" id="PF07992">
    <property type="entry name" value="Pyr_redox_2"/>
    <property type="match status" value="1"/>
</dbReference>
<dbReference type="GO" id="GO:0070224">
    <property type="term" value="F:sulfide:quinone oxidoreductase activity"/>
    <property type="evidence" value="ECO:0007669"/>
    <property type="project" value="TreeGrafter"/>
</dbReference>
<keyword evidence="7" id="KW-0963">Cytoplasm</keyword>
<keyword evidence="14" id="KW-0333">Golgi apparatus</keyword>
<dbReference type="GO" id="GO:0106436">
    <property type="term" value="F:glutathione-dependent sulfide quinone oxidoreductase activity"/>
    <property type="evidence" value="ECO:0007669"/>
    <property type="project" value="UniProtKB-EC"/>
</dbReference>
<evidence type="ECO:0000256" key="23">
    <source>
        <dbReference type="ARBA" id="ARBA00060891"/>
    </source>
</evidence>
<protein>
    <recommendedName>
        <fullName evidence="25">Sulfide:quinone oxidoreductase, mitochondrial</fullName>
        <ecNumber evidence="24">1.8.5.8</ecNumber>
    </recommendedName>
    <alternativeName>
        <fullName evidence="26">Sulfide quinone oxidoreductase</fullName>
    </alternativeName>
</protein>
<keyword evidence="12" id="KW-0809">Transit peptide</keyword>
<evidence type="ECO:0000256" key="10">
    <source>
        <dbReference type="ARBA" id="ARBA00022827"/>
    </source>
</evidence>
<evidence type="ECO:0000256" key="21">
    <source>
        <dbReference type="ARBA" id="ARBA00052986"/>
    </source>
</evidence>
<evidence type="ECO:0000256" key="7">
    <source>
        <dbReference type="ARBA" id="ARBA00022490"/>
    </source>
</evidence>
<keyword evidence="6" id="KW-0813">Transport</keyword>
<dbReference type="AlphaFoldDB" id="A0A6L2PGZ3"/>
<evidence type="ECO:0000256" key="5">
    <source>
        <dbReference type="ARBA" id="ARBA00006972"/>
    </source>
</evidence>
<dbReference type="PANTHER" id="PTHR10632">
    <property type="entry name" value="SULFIDE:QUINONE OXIDOREDUCTASE"/>
    <property type="match status" value="1"/>
</dbReference>
<dbReference type="InParanoid" id="A0A6L2PGZ3"/>
<dbReference type="GO" id="GO:0070221">
    <property type="term" value="P:sulfide oxidation, using sulfide:quinone oxidoreductase"/>
    <property type="evidence" value="ECO:0007669"/>
    <property type="project" value="TreeGrafter"/>
</dbReference>
<comment type="catalytic activity">
    <reaction evidence="20">
        <text>ubiquinone-10 + hydrogen sulfide + glutathione + H(+) = S-sulfanylglutathione + ubiquinol-10</text>
        <dbReference type="Rhea" id="RHEA:62608"/>
        <dbReference type="ChEBI" id="CHEBI:15378"/>
        <dbReference type="ChEBI" id="CHEBI:29919"/>
        <dbReference type="ChEBI" id="CHEBI:46245"/>
        <dbReference type="ChEBI" id="CHEBI:57925"/>
        <dbReference type="ChEBI" id="CHEBI:58905"/>
        <dbReference type="ChEBI" id="CHEBI:64183"/>
    </reaction>
    <physiologicalReaction direction="left-to-right" evidence="20">
        <dbReference type="Rhea" id="RHEA:62609"/>
    </physiologicalReaction>
</comment>
<keyword evidence="13" id="KW-0560">Oxidoreductase</keyword>